<evidence type="ECO:0000313" key="2">
    <source>
        <dbReference type="EnsemblPlants" id="OB08G21730.1"/>
    </source>
</evidence>
<sequence length="79" mass="8815">MAVRGEAHVDKPVHLTRPAYSLERNDGLQNLMACMFIAMLCSFAPLILEPTSAKKTMTQAWGEGGGRFLCVHELYITEF</sequence>
<feature type="transmembrane region" description="Helical" evidence="1">
    <location>
        <begin position="28"/>
        <end position="48"/>
    </location>
</feature>
<reference evidence="2" key="1">
    <citation type="journal article" date="2013" name="Nat. Commun.">
        <title>Whole-genome sequencing of Oryza brachyantha reveals mechanisms underlying Oryza genome evolution.</title>
        <authorList>
            <person name="Chen J."/>
            <person name="Huang Q."/>
            <person name="Gao D."/>
            <person name="Wang J."/>
            <person name="Lang Y."/>
            <person name="Liu T."/>
            <person name="Li B."/>
            <person name="Bai Z."/>
            <person name="Luis Goicoechea J."/>
            <person name="Liang C."/>
            <person name="Chen C."/>
            <person name="Zhang W."/>
            <person name="Sun S."/>
            <person name="Liao Y."/>
            <person name="Zhang X."/>
            <person name="Yang L."/>
            <person name="Song C."/>
            <person name="Wang M."/>
            <person name="Shi J."/>
            <person name="Liu G."/>
            <person name="Liu J."/>
            <person name="Zhou H."/>
            <person name="Zhou W."/>
            <person name="Yu Q."/>
            <person name="An N."/>
            <person name="Chen Y."/>
            <person name="Cai Q."/>
            <person name="Wang B."/>
            <person name="Liu B."/>
            <person name="Min J."/>
            <person name="Huang Y."/>
            <person name="Wu H."/>
            <person name="Li Z."/>
            <person name="Zhang Y."/>
            <person name="Yin Y."/>
            <person name="Song W."/>
            <person name="Jiang J."/>
            <person name="Jackson S.A."/>
            <person name="Wing R.A."/>
            <person name="Wang J."/>
            <person name="Chen M."/>
        </authorList>
    </citation>
    <scope>NUCLEOTIDE SEQUENCE [LARGE SCALE GENOMIC DNA]</scope>
    <source>
        <strain evidence="2">cv. IRGC 101232</strain>
    </source>
</reference>
<dbReference type="EnsemblPlants" id="OB08G21730.1">
    <property type="protein sequence ID" value="OB08G21730.1"/>
    <property type="gene ID" value="OB08G21730"/>
</dbReference>
<keyword evidence="3" id="KW-1185">Reference proteome</keyword>
<dbReference type="Proteomes" id="UP000006038">
    <property type="component" value="Chromosome 8"/>
</dbReference>
<accession>J3MSU3</accession>
<protein>
    <submittedName>
        <fullName evidence="2">Uncharacterized protein</fullName>
    </submittedName>
</protein>
<name>J3MSU3_ORYBR</name>
<dbReference type="AlphaFoldDB" id="J3MSU3"/>
<evidence type="ECO:0000313" key="3">
    <source>
        <dbReference type="Proteomes" id="UP000006038"/>
    </source>
</evidence>
<reference evidence="2" key="2">
    <citation type="submission" date="2013-04" db="UniProtKB">
        <authorList>
            <consortium name="EnsemblPlants"/>
        </authorList>
    </citation>
    <scope>IDENTIFICATION</scope>
</reference>
<dbReference type="Gramene" id="OB08G21730.1">
    <property type="protein sequence ID" value="OB08G21730.1"/>
    <property type="gene ID" value="OB08G21730"/>
</dbReference>
<dbReference type="HOGENOM" id="CLU_2609893_0_0_1"/>
<proteinExistence type="predicted"/>
<organism evidence="2">
    <name type="scientific">Oryza brachyantha</name>
    <name type="common">malo sina</name>
    <dbReference type="NCBI Taxonomy" id="4533"/>
    <lineage>
        <taxon>Eukaryota</taxon>
        <taxon>Viridiplantae</taxon>
        <taxon>Streptophyta</taxon>
        <taxon>Embryophyta</taxon>
        <taxon>Tracheophyta</taxon>
        <taxon>Spermatophyta</taxon>
        <taxon>Magnoliopsida</taxon>
        <taxon>Liliopsida</taxon>
        <taxon>Poales</taxon>
        <taxon>Poaceae</taxon>
        <taxon>BOP clade</taxon>
        <taxon>Oryzoideae</taxon>
        <taxon>Oryzeae</taxon>
        <taxon>Oryzinae</taxon>
        <taxon>Oryza</taxon>
    </lineage>
</organism>
<keyword evidence="1" id="KW-0472">Membrane</keyword>
<evidence type="ECO:0000256" key="1">
    <source>
        <dbReference type="SAM" id="Phobius"/>
    </source>
</evidence>
<keyword evidence="1" id="KW-0812">Transmembrane</keyword>
<keyword evidence="1" id="KW-1133">Transmembrane helix</keyword>